<dbReference type="SMART" id="SM00474">
    <property type="entry name" value="35EXOc"/>
    <property type="match status" value="1"/>
</dbReference>
<evidence type="ECO:0000256" key="2">
    <source>
        <dbReference type="ARBA" id="ARBA00012417"/>
    </source>
</evidence>
<dbReference type="InterPro" id="IPR043502">
    <property type="entry name" value="DNA/RNA_pol_sf"/>
</dbReference>
<keyword evidence="9 16" id="KW-0378">Hydrolase</keyword>
<name>A0ABR7ZX20_9CYAN</name>
<dbReference type="RefSeq" id="WP_190403362.1">
    <property type="nucleotide sequence ID" value="NZ_JACJQB010000017.1"/>
</dbReference>
<dbReference type="Gene3D" id="3.30.70.370">
    <property type="match status" value="1"/>
</dbReference>
<evidence type="ECO:0000259" key="19">
    <source>
        <dbReference type="SMART" id="SM00482"/>
    </source>
</evidence>
<dbReference type="InterPro" id="IPR029060">
    <property type="entry name" value="PIN-like_dom_sf"/>
</dbReference>
<dbReference type="InterPro" id="IPR002298">
    <property type="entry name" value="DNA_polymerase_A"/>
</dbReference>
<dbReference type="InterPro" id="IPR002421">
    <property type="entry name" value="5-3_exonuclease"/>
</dbReference>
<dbReference type="PRINTS" id="PR00868">
    <property type="entry name" value="DNAPOLI"/>
</dbReference>
<dbReference type="InterPro" id="IPR018320">
    <property type="entry name" value="DNA_polymerase_1"/>
</dbReference>
<dbReference type="Proteomes" id="UP000642094">
    <property type="component" value="Unassembled WGS sequence"/>
</dbReference>
<keyword evidence="4 16" id="KW-0808">Transferase</keyword>
<keyword evidence="6 16" id="KW-0235">DNA replication</keyword>
<evidence type="ECO:0000256" key="9">
    <source>
        <dbReference type="ARBA" id="ARBA00022801"/>
    </source>
</evidence>
<keyword evidence="12 16" id="KW-0238">DNA-binding</keyword>
<dbReference type="InterPro" id="IPR020046">
    <property type="entry name" value="5-3_exonucl_a-hlix_arch_N"/>
</dbReference>
<dbReference type="InterPro" id="IPR002562">
    <property type="entry name" value="3'-5'_exonuclease_dom"/>
</dbReference>
<dbReference type="GO" id="GO:0003887">
    <property type="term" value="F:DNA-directed DNA polymerase activity"/>
    <property type="evidence" value="ECO:0007669"/>
    <property type="project" value="UniProtKB-EC"/>
</dbReference>
<feature type="domain" description="3'-5' exonuclease" evidence="17">
    <location>
        <begin position="353"/>
        <end position="536"/>
    </location>
</feature>
<evidence type="ECO:0000256" key="10">
    <source>
        <dbReference type="ARBA" id="ARBA00022839"/>
    </source>
</evidence>
<dbReference type="InterPro" id="IPR012337">
    <property type="entry name" value="RNaseH-like_sf"/>
</dbReference>
<evidence type="ECO:0000313" key="20">
    <source>
        <dbReference type="EMBL" id="MBD2188513.1"/>
    </source>
</evidence>
<evidence type="ECO:0000256" key="14">
    <source>
        <dbReference type="ARBA" id="ARBA00049244"/>
    </source>
</evidence>
<gene>
    <name evidence="16 20" type="primary">polA</name>
    <name evidence="20" type="ORF">H6F41_10185</name>
</gene>
<dbReference type="Pfam" id="PF02739">
    <property type="entry name" value="5_3_exonuc_N"/>
    <property type="match status" value="1"/>
</dbReference>
<keyword evidence="10 16" id="KW-0269">Exonuclease</keyword>
<dbReference type="InterPro" id="IPR020045">
    <property type="entry name" value="DNA_polI_H3TH"/>
</dbReference>
<evidence type="ECO:0000256" key="15">
    <source>
        <dbReference type="NCBIfam" id="TIGR00593"/>
    </source>
</evidence>
<sequence length="945" mass="105526">MDANAQNHPTFLLVDGHSLAFRAFYAFGKHPEGGLRTSTGIPTSICFGFLKALIEMLDREKPTAVAIAFDLATPTFRHEIDDTYKANRAETPESFIPDMQNLQRVLAAMNLPAITQAGFEADDVLGTLSQAASAEGYTVKILSGDRDLFQLIDADKRISVLNLGQKDKIVEYHADQVKERLGVLPAQVVDYKALCGDASDNIAGVRGIGEKTAVKLIEEYGSLENILAAVPQMKGAIKTKLEQGIEAAKHSQFMARIKTDVPLPIAIADCKLTGFDTNELVPLLEELELKAFVNRVDQIQSKLSGNYEKSSPQVKHQVVPKSEPTEDDELWFDFAKQEAESAIANSASLKLDVQIIDTSAKLEKLCADLRNSKEPVAWDTETSALNPFDAELVGIGCCWGNDIDQIAYIPLSHQEGKNLPWSEARDFLKPILEDASYPKYLQNAKFDRLMFKSAGIELAGVVFDTMIASYVIDPEASHKLDDLAMDLLQIRTVSYKNLVGKRKSIAEVDIPSVAQYCGMDTYITYQLVPILRSQLIAVPELWDLFQNLEMPLEPLLAAMEWRGIRIDKDYLGLFSQELEKDLDKLAIAAYAQAGREFNLNSPKQLSEILVEKLGEKFTKKSRKSKTGYSTDVVVLNKLEGEDPLIDTILENRTLAKLKSTYVDALPSLVQTQTGRVHTDFNQTVTATGRLSSSNPNLQNIPIRTAFSKRIRAGFIPEQNWVLMAADYSQIELRILAHLSQEPELIRAFNAGEDVHTVTAQLLLEKQEVSSEDRRLAKIINYGVIYGMGAQKFSRDIGVPIKVAKQFIEKFNQRYERIFTYMQSVEVEAERDGYVKTVLGRRRYFRGLSQINGYQKAALLRSAVNAPIQGTSADIIKVAMLRVDDILQNYQARLLLQVHDELVFEVPPDEVDELQPKIKAAMESAVELSVKLEVDIHTGRNWMEAK</sequence>
<evidence type="ECO:0000259" key="18">
    <source>
        <dbReference type="SMART" id="SM00475"/>
    </source>
</evidence>
<protein>
    <recommendedName>
        <fullName evidence="3 15">DNA polymerase I</fullName>
        <ecNumber evidence="2 15">2.7.7.7</ecNumber>
    </recommendedName>
</protein>
<dbReference type="Pfam" id="PF01367">
    <property type="entry name" value="5_3_exonuc"/>
    <property type="match status" value="1"/>
</dbReference>
<dbReference type="CDD" id="cd09859">
    <property type="entry name" value="PIN_53EXO"/>
    <property type="match status" value="1"/>
</dbReference>
<dbReference type="EMBL" id="JACJQB010000017">
    <property type="protein sequence ID" value="MBD2188513.1"/>
    <property type="molecule type" value="Genomic_DNA"/>
</dbReference>
<dbReference type="InterPro" id="IPR036397">
    <property type="entry name" value="RNaseH_sf"/>
</dbReference>
<keyword evidence="8 16" id="KW-0227">DNA damage</keyword>
<comment type="similarity">
    <text evidence="1 16">Belongs to the DNA polymerase type-A family.</text>
</comment>
<keyword evidence="11 16" id="KW-0239">DNA-directed DNA polymerase</keyword>
<feature type="domain" description="5'-3' exonuclease" evidence="18">
    <location>
        <begin position="7"/>
        <end position="273"/>
    </location>
</feature>
<dbReference type="PANTHER" id="PTHR10133">
    <property type="entry name" value="DNA POLYMERASE I"/>
    <property type="match status" value="1"/>
</dbReference>
<evidence type="ECO:0000256" key="4">
    <source>
        <dbReference type="ARBA" id="ARBA00022679"/>
    </source>
</evidence>
<keyword evidence="21" id="KW-1185">Reference proteome</keyword>
<evidence type="ECO:0000256" key="11">
    <source>
        <dbReference type="ARBA" id="ARBA00022932"/>
    </source>
</evidence>
<evidence type="ECO:0000313" key="21">
    <source>
        <dbReference type="Proteomes" id="UP000642094"/>
    </source>
</evidence>
<dbReference type="SUPFAM" id="SSF47807">
    <property type="entry name" value="5' to 3' exonuclease, C-terminal subdomain"/>
    <property type="match status" value="1"/>
</dbReference>
<dbReference type="Pfam" id="PF01612">
    <property type="entry name" value="DNA_pol_A_exo1"/>
    <property type="match status" value="1"/>
</dbReference>
<dbReference type="SMART" id="SM00475">
    <property type="entry name" value="53EXOc"/>
    <property type="match status" value="1"/>
</dbReference>
<dbReference type="Pfam" id="PF00476">
    <property type="entry name" value="DNA_pol_A"/>
    <property type="match status" value="1"/>
</dbReference>
<dbReference type="EC" id="2.7.7.7" evidence="2 15"/>
<dbReference type="SUPFAM" id="SSF88723">
    <property type="entry name" value="PIN domain-like"/>
    <property type="match status" value="1"/>
</dbReference>
<keyword evidence="13 16" id="KW-0234">DNA repair</keyword>
<accession>A0ABR7ZX20</accession>
<dbReference type="Gene3D" id="1.10.150.20">
    <property type="entry name" value="5' to 3' exonuclease, C-terminal subdomain"/>
    <property type="match status" value="2"/>
</dbReference>
<dbReference type="PANTHER" id="PTHR10133:SF27">
    <property type="entry name" value="DNA POLYMERASE NU"/>
    <property type="match status" value="1"/>
</dbReference>
<dbReference type="SMART" id="SM00279">
    <property type="entry name" value="HhH2"/>
    <property type="match status" value="1"/>
</dbReference>
<reference evidence="20 21" key="1">
    <citation type="journal article" date="2020" name="ISME J.">
        <title>Comparative genomics reveals insights into cyanobacterial evolution and habitat adaptation.</title>
        <authorList>
            <person name="Chen M.Y."/>
            <person name="Teng W.K."/>
            <person name="Zhao L."/>
            <person name="Hu C.X."/>
            <person name="Zhou Y.K."/>
            <person name="Han B.P."/>
            <person name="Song L.R."/>
            <person name="Shu W.S."/>
        </authorList>
    </citation>
    <scope>NUCLEOTIDE SEQUENCE [LARGE SCALE GENOMIC DNA]</scope>
    <source>
        <strain evidence="20 21">FACHB-723</strain>
    </source>
</reference>
<organism evidence="20 21">
    <name type="scientific">Pseudanabaena mucicola FACHB-723</name>
    <dbReference type="NCBI Taxonomy" id="2692860"/>
    <lineage>
        <taxon>Bacteria</taxon>
        <taxon>Bacillati</taxon>
        <taxon>Cyanobacteriota</taxon>
        <taxon>Cyanophyceae</taxon>
        <taxon>Pseudanabaenales</taxon>
        <taxon>Pseudanabaenaceae</taxon>
        <taxon>Pseudanabaena</taxon>
    </lineage>
</organism>
<proteinExistence type="inferred from homology"/>
<dbReference type="InterPro" id="IPR036279">
    <property type="entry name" value="5-3_exonuclease_C_sf"/>
</dbReference>
<dbReference type="SUPFAM" id="SSF56672">
    <property type="entry name" value="DNA/RNA polymerases"/>
    <property type="match status" value="1"/>
</dbReference>
<dbReference type="Gene3D" id="3.30.420.10">
    <property type="entry name" value="Ribonuclease H-like superfamily/Ribonuclease H"/>
    <property type="match status" value="1"/>
</dbReference>
<dbReference type="Gene3D" id="1.20.1060.10">
    <property type="entry name" value="Taq DNA Polymerase, Chain T, domain 4"/>
    <property type="match status" value="1"/>
</dbReference>
<dbReference type="Gene3D" id="3.40.50.1010">
    <property type="entry name" value="5'-nuclease"/>
    <property type="match status" value="1"/>
</dbReference>
<dbReference type="InterPro" id="IPR001098">
    <property type="entry name" value="DNA-dir_DNA_pol_A_palm_dom"/>
</dbReference>
<evidence type="ECO:0000256" key="6">
    <source>
        <dbReference type="ARBA" id="ARBA00022705"/>
    </source>
</evidence>
<dbReference type="InterPro" id="IPR008918">
    <property type="entry name" value="HhH2"/>
</dbReference>
<evidence type="ECO:0000256" key="13">
    <source>
        <dbReference type="ARBA" id="ARBA00023204"/>
    </source>
</evidence>
<comment type="catalytic activity">
    <reaction evidence="14 16">
        <text>DNA(n) + a 2'-deoxyribonucleoside 5'-triphosphate = DNA(n+1) + diphosphate</text>
        <dbReference type="Rhea" id="RHEA:22508"/>
        <dbReference type="Rhea" id="RHEA-COMP:17339"/>
        <dbReference type="Rhea" id="RHEA-COMP:17340"/>
        <dbReference type="ChEBI" id="CHEBI:33019"/>
        <dbReference type="ChEBI" id="CHEBI:61560"/>
        <dbReference type="ChEBI" id="CHEBI:173112"/>
        <dbReference type="EC" id="2.7.7.7"/>
    </reaction>
</comment>
<dbReference type="SMART" id="SM00482">
    <property type="entry name" value="POLAc"/>
    <property type="match status" value="1"/>
</dbReference>
<evidence type="ECO:0000256" key="12">
    <source>
        <dbReference type="ARBA" id="ARBA00023125"/>
    </source>
</evidence>
<evidence type="ECO:0000256" key="8">
    <source>
        <dbReference type="ARBA" id="ARBA00022763"/>
    </source>
</evidence>
<dbReference type="CDD" id="cd09898">
    <property type="entry name" value="H3TH_53EXO"/>
    <property type="match status" value="1"/>
</dbReference>
<feature type="domain" description="DNA-directed DNA polymerase family A palm" evidence="19">
    <location>
        <begin position="707"/>
        <end position="909"/>
    </location>
</feature>
<dbReference type="SUPFAM" id="SSF53098">
    <property type="entry name" value="Ribonuclease H-like"/>
    <property type="match status" value="1"/>
</dbReference>
<dbReference type="CDD" id="cd06139">
    <property type="entry name" value="DNA_polA_I_Ecoli_like_exo"/>
    <property type="match status" value="1"/>
</dbReference>
<keyword evidence="5 16" id="KW-0548">Nucleotidyltransferase</keyword>
<keyword evidence="7" id="KW-0540">Nuclease</keyword>
<evidence type="ECO:0000256" key="1">
    <source>
        <dbReference type="ARBA" id="ARBA00007705"/>
    </source>
</evidence>
<evidence type="ECO:0000256" key="5">
    <source>
        <dbReference type="ARBA" id="ARBA00022695"/>
    </source>
</evidence>
<dbReference type="CDD" id="cd08637">
    <property type="entry name" value="DNA_pol_A_pol_I_C"/>
    <property type="match status" value="1"/>
</dbReference>
<evidence type="ECO:0000256" key="7">
    <source>
        <dbReference type="ARBA" id="ARBA00022722"/>
    </source>
</evidence>
<dbReference type="NCBIfam" id="TIGR00593">
    <property type="entry name" value="pola"/>
    <property type="match status" value="1"/>
</dbReference>
<evidence type="ECO:0000256" key="3">
    <source>
        <dbReference type="ARBA" id="ARBA00020311"/>
    </source>
</evidence>
<evidence type="ECO:0000256" key="16">
    <source>
        <dbReference type="RuleBase" id="RU004460"/>
    </source>
</evidence>
<evidence type="ECO:0000259" key="17">
    <source>
        <dbReference type="SMART" id="SM00474"/>
    </source>
</evidence>
<dbReference type="NCBIfam" id="NF004397">
    <property type="entry name" value="PRK05755.1"/>
    <property type="match status" value="1"/>
</dbReference>
<comment type="function">
    <text evidence="16">In addition to polymerase activity, this DNA polymerase exhibits 3'-5' and 5'-3' exonuclease activity.</text>
</comment>
<comment type="caution">
    <text evidence="20">The sequence shown here is derived from an EMBL/GenBank/DDBJ whole genome shotgun (WGS) entry which is preliminary data.</text>
</comment>